<proteinExistence type="inferred from homology"/>
<keyword evidence="7" id="KW-0347">Helicase</keyword>
<dbReference type="GO" id="GO:0005737">
    <property type="term" value="C:cytoplasm"/>
    <property type="evidence" value="ECO:0007669"/>
    <property type="project" value="TreeGrafter"/>
</dbReference>
<dbReference type="Proteomes" id="UP000529965">
    <property type="component" value="Unassembled WGS sequence"/>
</dbReference>
<dbReference type="Gene3D" id="3.40.50.300">
    <property type="entry name" value="P-loop containing nucleotide triphosphate hydrolases"/>
    <property type="match status" value="2"/>
</dbReference>
<evidence type="ECO:0000256" key="4">
    <source>
        <dbReference type="ARBA" id="ARBA00034808"/>
    </source>
</evidence>
<gene>
    <name evidence="7" type="primary">Recql4</name>
    <name evidence="7" type="ORF">ERIRUB_R14402</name>
</gene>
<keyword evidence="7" id="KW-0067">ATP-binding</keyword>
<evidence type="ECO:0000313" key="8">
    <source>
        <dbReference type="Proteomes" id="UP000529965"/>
    </source>
</evidence>
<protein>
    <recommendedName>
        <fullName evidence="4">DNA 3'-5' helicase</fullName>
        <ecNumber evidence="4">5.6.2.4</ecNumber>
    </recommendedName>
</protein>
<keyword evidence="7" id="KW-0378">Hydrolase</keyword>
<evidence type="ECO:0000256" key="1">
    <source>
        <dbReference type="ARBA" id="ARBA00005446"/>
    </source>
</evidence>
<evidence type="ECO:0000259" key="6">
    <source>
        <dbReference type="PROSITE" id="PS51194"/>
    </source>
</evidence>
<feature type="signal peptide" evidence="5">
    <location>
        <begin position="1"/>
        <end position="22"/>
    </location>
</feature>
<dbReference type="GO" id="GO:0005634">
    <property type="term" value="C:nucleus"/>
    <property type="evidence" value="ECO:0007669"/>
    <property type="project" value="TreeGrafter"/>
</dbReference>
<dbReference type="GO" id="GO:0009378">
    <property type="term" value="F:four-way junction helicase activity"/>
    <property type="evidence" value="ECO:0007669"/>
    <property type="project" value="TreeGrafter"/>
</dbReference>
<evidence type="ECO:0000256" key="5">
    <source>
        <dbReference type="SAM" id="SignalP"/>
    </source>
</evidence>
<dbReference type="InterPro" id="IPR001650">
    <property type="entry name" value="Helicase_C-like"/>
</dbReference>
<dbReference type="InterPro" id="IPR027417">
    <property type="entry name" value="P-loop_NTPase"/>
</dbReference>
<accession>A0A7K7G6T5</accession>
<comment type="catalytic activity">
    <reaction evidence="3">
        <text>Couples ATP hydrolysis with the unwinding of duplex DNA by translocating in the 3'-5' direction.</text>
        <dbReference type="EC" id="5.6.2.4"/>
    </reaction>
</comment>
<comment type="similarity">
    <text evidence="1">Belongs to the helicase family. RecQ subfamily.</text>
</comment>
<feature type="non-terminal residue" evidence="7">
    <location>
        <position position="225"/>
    </location>
</feature>
<dbReference type="SUPFAM" id="SSF52540">
    <property type="entry name" value="P-loop containing nucleoside triphosphate hydrolases"/>
    <property type="match status" value="1"/>
</dbReference>
<dbReference type="GO" id="GO:0005694">
    <property type="term" value="C:chromosome"/>
    <property type="evidence" value="ECO:0007669"/>
    <property type="project" value="TreeGrafter"/>
</dbReference>
<feature type="chain" id="PRO_5029736040" description="DNA 3'-5' helicase" evidence="5">
    <location>
        <begin position="23"/>
        <end position="225"/>
    </location>
</feature>
<dbReference type="AlphaFoldDB" id="A0A7K7G6T5"/>
<dbReference type="GO" id="GO:0000724">
    <property type="term" value="P:double-strand break repair via homologous recombination"/>
    <property type="evidence" value="ECO:0007669"/>
    <property type="project" value="TreeGrafter"/>
</dbReference>
<dbReference type="GO" id="GO:0043138">
    <property type="term" value="F:3'-5' DNA helicase activity"/>
    <property type="evidence" value="ECO:0007669"/>
    <property type="project" value="UniProtKB-EC"/>
</dbReference>
<dbReference type="PROSITE" id="PS51194">
    <property type="entry name" value="HELICASE_CTER"/>
    <property type="match status" value="1"/>
</dbReference>
<evidence type="ECO:0000256" key="3">
    <source>
        <dbReference type="ARBA" id="ARBA00034617"/>
    </source>
</evidence>
<evidence type="ECO:0000256" key="2">
    <source>
        <dbReference type="ARBA" id="ARBA00023235"/>
    </source>
</evidence>
<dbReference type="SMART" id="SM00490">
    <property type="entry name" value="HELICc"/>
    <property type="match status" value="1"/>
</dbReference>
<evidence type="ECO:0000313" key="7">
    <source>
        <dbReference type="EMBL" id="NWY65021.1"/>
    </source>
</evidence>
<feature type="non-terminal residue" evidence="7">
    <location>
        <position position="1"/>
    </location>
</feature>
<sequence length="225" mass="25446">SQVLRERLGVGCFLALTATATAATVQDITQKLGIPLENSSRIGIFGIPKNLQLSVSMDPNRDQALLELLRGWNLRNFGNVGNFGNSVIVYCTRREESERLAALIQREFQEFPEKTWKNQRKGKKREFCVSAAYHAGLCPRERRKIQEDFMENRIRVLCATISFGMGLDKSQIRGIVHYNIPGNLESYVQEIGRAGRDGNPARCHLFLQPQVGKMGEFWEKFGNLG</sequence>
<organism evidence="7 8">
    <name type="scientific">Erithacus rubecula</name>
    <name type="common">European robin</name>
    <dbReference type="NCBI Taxonomy" id="37610"/>
    <lineage>
        <taxon>Eukaryota</taxon>
        <taxon>Metazoa</taxon>
        <taxon>Chordata</taxon>
        <taxon>Craniata</taxon>
        <taxon>Vertebrata</taxon>
        <taxon>Euteleostomi</taxon>
        <taxon>Archelosauria</taxon>
        <taxon>Archosauria</taxon>
        <taxon>Dinosauria</taxon>
        <taxon>Saurischia</taxon>
        <taxon>Theropoda</taxon>
        <taxon>Coelurosauria</taxon>
        <taxon>Aves</taxon>
        <taxon>Neognathae</taxon>
        <taxon>Neoaves</taxon>
        <taxon>Telluraves</taxon>
        <taxon>Australaves</taxon>
        <taxon>Passeriformes</taxon>
        <taxon>Turdidae</taxon>
        <taxon>Erithacus</taxon>
    </lineage>
</organism>
<keyword evidence="8" id="KW-1185">Reference proteome</keyword>
<keyword evidence="7" id="KW-0547">Nucleotide-binding</keyword>
<dbReference type="PANTHER" id="PTHR13710">
    <property type="entry name" value="DNA HELICASE RECQ FAMILY MEMBER"/>
    <property type="match status" value="1"/>
</dbReference>
<reference evidence="7 8" key="1">
    <citation type="submission" date="2019-09" db="EMBL/GenBank/DDBJ databases">
        <title>Bird 10,000 Genomes (B10K) Project - Family phase.</title>
        <authorList>
            <person name="Zhang G."/>
        </authorList>
    </citation>
    <scope>NUCLEOTIDE SEQUENCE [LARGE SCALE GENOMIC DNA]</scope>
    <source>
        <strain evidence="7">OUT-0015</strain>
        <tissue evidence="7">Blood</tissue>
    </source>
</reference>
<keyword evidence="2" id="KW-0413">Isomerase</keyword>
<dbReference type="EC" id="5.6.2.4" evidence="4"/>
<dbReference type="Pfam" id="PF00271">
    <property type="entry name" value="Helicase_C"/>
    <property type="match status" value="1"/>
</dbReference>
<dbReference type="EMBL" id="VZSK01000195">
    <property type="protein sequence ID" value="NWY65021.1"/>
    <property type="molecule type" value="Genomic_DNA"/>
</dbReference>
<keyword evidence="5" id="KW-0732">Signal</keyword>
<name>A0A7K7G6T5_ERIRU</name>
<feature type="domain" description="Helicase C-terminal" evidence="6">
    <location>
        <begin position="73"/>
        <end position="225"/>
    </location>
</feature>
<dbReference type="PANTHER" id="PTHR13710:SF108">
    <property type="entry name" value="ATP-DEPENDENT DNA HELICASE Q4"/>
    <property type="match status" value="1"/>
</dbReference>
<comment type="caution">
    <text evidence="7">The sequence shown here is derived from an EMBL/GenBank/DDBJ whole genome shotgun (WGS) entry which is preliminary data.</text>
</comment>